<proteinExistence type="predicted"/>
<comment type="caution">
    <text evidence="1">The sequence shown here is derived from an EMBL/GenBank/DDBJ whole genome shotgun (WGS) entry which is preliminary data.</text>
</comment>
<evidence type="ECO:0000313" key="2">
    <source>
        <dbReference type="Proteomes" id="UP001234297"/>
    </source>
</evidence>
<gene>
    <name evidence="1" type="ORF">MRB53_009604</name>
</gene>
<organism evidence="1 2">
    <name type="scientific">Persea americana</name>
    <name type="common">Avocado</name>
    <dbReference type="NCBI Taxonomy" id="3435"/>
    <lineage>
        <taxon>Eukaryota</taxon>
        <taxon>Viridiplantae</taxon>
        <taxon>Streptophyta</taxon>
        <taxon>Embryophyta</taxon>
        <taxon>Tracheophyta</taxon>
        <taxon>Spermatophyta</taxon>
        <taxon>Magnoliopsida</taxon>
        <taxon>Magnoliidae</taxon>
        <taxon>Laurales</taxon>
        <taxon>Lauraceae</taxon>
        <taxon>Persea</taxon>
    </lineage>
</organism>
<keyword evidence="2" id="KW-1185">Reference proteome</keyword>
<name>A0ACC2LPH9_PERAE</name>
<dbReference type="Proteomes" id="UP001234297">
    <property type="component" value="Chromosome 3"/>
</dbReference>
<reference evidence="1 2" key="1">
    <citation type="journal article" date="2022" name="Hortic Res">
        <title>A haplotype resolved chromosomal level avocado genome allows analysis of novel avocado genes.</title>
        <authorList>
            <person name="Nath O."/>
            <person name="Fletcher S.J."/>
            <person name="Hayward A."/>
            <person name="Shaw L.M."/>
            <person name="Masouleh A.K."/>
            <person name="Furtado A."/>
            <person name="Henry R.J."/>
            <person name="Mitter N."/>
        </authorList>
    </citation>
    <scope>NUCLEOTIDE SEQUENCE [LARGE SCALE GENOMIC DNA]</scope>
    <source>
        <strain evidence="2">cv. Hass</strain>
    </source>
</reference>
<accession>A0ACC2LPH9</accession>
<protein>
    <submittedName>
        <fullName evidence="1">Uncharacterized protein</fullName>
    </submittedName>
</protein>
<evidence type="ECO:0000313" key="1">
    <source>
        <dbReference type="EMBL" id="KAJ8635337.1"/>
    </source>
</evidence>
<dbReference type="EMBL" id="CM056811">
    <property type="protein sequence ID" value="KAJ8635337.1"/>
    <property type="molecule type" value="Genomic_DNA"/>
</dbReference>
<sequence length="85" mass="9965">MLKVRGKHSLTKVASTLVFHHFSRCMQVEWGKHVHYCYNDADLKLLQKTFPSNASYNIQRFKGLGEMMPAQLWETTVDPEKRLLK</sequence>